<name>A0A060HKC9_9ARCH</name>
<sequence length="136" mass="15925">MGDSKDIFVDMVAEPAKRRKEIRKHVIRVVLIIFRTSQHLPMRIESLKKYLVDAPFVLFSGRTKGRYDWISIQSFESEEIADEESDICRNLFGDIIQSYEVYDFSSLKDPSFHSPAYTKTTRSSTMNGFRRSFQDK</sequence>
<organism evidence="1 2">
    <name type="scientific">Nitrososphaera viennensis EN76</name>
    <dbReference type="NCBI Taxonomy" id="926571"/>
    <lineage>
        <taxon>Archaea</taxon>
        <taxon>Nitrososphaerota</taxon>
        <taxon>Nitrososphaeria</taxon>
        <taxon>Nitrososphaerales</taxon>
        <taxon>Nitrososphaeraceae</taxon>
        <taxon>Nitrososphaera</taxon>
    </lineage>
</organism>
<dbReference type="Proteomes" id="UP000027093">
    <property type="component" value="Chromosome"/>
</dbReference>
<gene>
    <name evidence="1" type="ORF">NVIE_014960</name>
</gene>
<dbReference type="GeneID" id="74946760"/>
<accession>A0A060HKC9</accession>
<protein>
    <submittedName>
        <fullName evidence="1">Uncharacterized protein</fullName>
    </submittedName>
</protein>
<evidence type="ECO:0000313" key="1">
    <source>
        <dbReference type="EMBL" id="AIC15740.1"/>
    </source>
</evidence>
<proteinExistence type="predicted"/>
<reference evidence="1 2" key="1">
    <citation type="journal article" date="2014" name="Int. J. Syst. Evol. Microbiol.">
        <title>Nitrososphaera viennensis gen. nov., sp. nov., an aerobic and mesophilic, ammonia-oxidizing archaeon from soil and a member of the archaeal phylum Thaumarchaeota.</title>
        <authorList>
            <person name="Stieglmeier M."/>
            <person name="Klingl A."/>
            <person name="Alves R.J."/>
            <person name="Rittmann S.K."/>
            <person name="Melcher M."/>
            <person name="Leisch N."/>
            <person name="Schleper C."/>
        </authorList>
    </citation>
    <scope>NUCLEOTIDE SEQUENCE [LARGE SCALE GENOMIC DNA]</scope>
    <source>
        <strain evidence="1">EN76</strain>
    </source>
</reference>
<evidence type="ECO:0000313" key="2">
    <source>
        <dbReference type="Proteomes" id="UP000027093"/>
    </source>
</evidence>
<dbReference type="EMBL" id="CP007536">
    <property type="protein sequence ID" value="AIC15740.1"/>
    <property type="molecule type" value="Genomic_DNA"/>
</dbReference>
<keyword evidence="2" id="KW-1185">Reference proteome</keyword>
<dbReference type="RefSeq" id="WP_075054679.1">
    <property type="nucleotide sequence ID" value="NZ_CP007536.1"/>
</dbReference>
<dbReference type="HOGENOM" id="CLU_1870808_0_0_2"/>
<dbReference type="OrthoDB" id="6995at2157"/>
<dbReference type="AlphaFoldDB" id="A0A060HKC9"/>
<dbReference type="KEGG" id="nvn:NVIE_014960"/>